<dbReference type="Gene3D" id="6.20.210.20">
    <property type="entry name" value="THAP domain"/>
    <property type="match status" value="1"/>
</dbReference>
<reference evidence="6" key="1">
    <citation type="journal article" date="2012" name="Nature">
        <title>The oyster genome reveals stress adaptation and complexity of shell formation.</title>
        <authorList>
            <person name="Zhang G."/>
            <person name="Fang X."/>
            <person name="Guo X."/>
            <person name="Li L."/>
            <person name="Luo R."/>
            <person name="Xu F."/>
            <person name="Yang P."/>
            <person name="Zhang L."/>
            <person name="Wang X."/>
            <person name="Qi H."/>
            <person name="Xiong Z."/>
            <person name="Que H."/>
            <person name="Xie Y."/>
            <person name="Holland P.W."/>
            <person name="Paps J."/>
            <person name="Zhu Y."/>
            <person name="Wu F."/>
            <person name="Chen Y."/>
            <person name="Wang J."/>
            <person name="Peng C."/>
            <person name="Meng J."/>
            <person name="Yang L."/>
            <person name="Liu J."/>
            <person name="Wen B."/>
            <person name="Zhang N."/>
            <person name="Huang Z."/>
            <person name="Zhu Q."/>
            <person name="Feng Y."/>
            <person name="Mount A."/>
            <person name="Hedgecock D."/>
            <person name="Xu Z."/>
            <person name="Liu Y."/>
            <person name="Domazet-Loso T."/>
            <person name="Du Y."/>
            <person name="Sun X."/>
            <person name="Zhang S."/>
            <person name="Liu B."/>
            <person name="Cheng P."/>
            <person name="Jiang X."/>
            <person name="Li J."/>
            <person name="Fan D."/>
            <person name="Wang W."/>
            <person name="Fu W."/>
            <person name="Wang T."/>
            <person name="Wang B."/>
            <person name="Zhang J."/>
            <person name="Peng Z."/>
            <person name="Li Y."/>
            <person name="Li N."/>
            <person name="Wang J."/>
            <person name="Chen M."/>
            <person name="He Y."/>
            <person name="Tan F."/>
            <person name="Song X."/>
            <person name="Zheng Q."/>
            <person name="Huang R."/>
            <person name="Yang H."/>
            <person name="Du X."/>
            <person name="Chen L."/>
            <person name="Yang M."/>
            <person name="Gaffney P.M."/>
            <person name="Wang S."/>
            <person name="Luo L."/>
            <person name="She Z."/>
            <person name="Ming Y."/>
            <person name="Huang W."/>
            <person name="Zhang S."/>
            <person name="Huang B."/>
            <person name="Zhang Y."/>
            <person name="Qu T."/>
            <person name="Ni P."/>
            <person name="Miao G."/>
            <person name="Wang J."/>
            <person name="Wang Q."/>
            <person name="Steinberg C.E."/>
            <person name="Wang H."/>
            <person name="Li N."/>
            <person name="Qian L."/>
            <person name="Zhang G."/>
            <person name="Li Y."/>
            <person name="Yang H."/>
            <person name="Liu X."/>
            <person name="Wang J."/>
            <person name="Yin Y."/>
            <person name="Wang J."/>
        </authorList>
    </citation>
    <scope>NUCLEOTIDE SEQUENCE [LARGE SCALE GENOMIC DNA]</scope>
    <source>
        <strain evidence="6">05x7-T-G4-1.051#20</strain>
    </source>
</reference>
<evidence type="ECO:0000256" key="2">
    <source>
        <dbReference type="ARBA" id="ARBA00022723"/>
    </source>
</evidence>
<dbReference type="InterPro" id="IPR027806">
    <property type="entry name" value="HARBI1_dom"/>
</dbReference>
<dbReference type="InterPro" id="IPR038441">
    <property type="entry name" value="THAP_Znf_sf"/>
</dbReference>
<keyword evidence="3" id="KW-0863">Zinc-finger</keyword>
<proteinExistence type="predicted"/>
<dbReference type="AlphaFoldDB" id="K1R861"/>
<dbReference type="SMART" id="SM00980">
    <property type="entry name" value="THAP"/>
    <property type="match status" value="1"/>
</dbReference>
<evidence type="ECO:0000256" key="4">
    <source>
        <dbReference type="ARBA" id="ARBA00022833"/>
    </source>
</evidence>
<gene>
    <name evidence="6" type="ORF">CGI_10028143</name>
</gene>
<keyword evidence="4" id="KW-0862">Zinc</keyword>
<dbReference type="PANTHER" id="PTHR23080">
    <property type="entry name" value="THAP DOMAIN PROTEIN"/>
    <property type="match status" value="1"/>
</dbReference>
<dbReference type="HOGENOM" id="CLU_025643_1_2_1"/>
<dbReference type="SUPFAM" id="SSF57716">
    <property type="entry name" value="Glucocorticoid receptor-like (DNA-binding domain)"/>
    <property type="match status" value="1"/>
</dbReference>
<dbReference type="EMBL" id="JH818444">
    <property type="protein sequence ID" value="EKC41963.1"/>
    <property type="molecule type" value="Genomic_DNA"/>
</dbReference>
<keyword evidence="5" id="KW-0238">DNA-binding</keyword>
<sequence length="513" mass="59145">MVKTCCVYKCRNVFNADARSRGVSFFRFPKDKRKRRVWVKAVNRDKWEPGDHSWICSDHFLHGWHGEDPSDDNYGPTLFQYKVTRSEEDLIREKRRLDRESIKEKHDEEVLLKERETASLQFSLLAHGLYCRAEEASDDNDEDLCAITTDTTDDVNIHLTCDSDLIIGMQCEDDPLLLENRELRQEISRLREELGRHKWGVERIKDNDGMTKFYTGLPSFAIFLWLFNYLAPKCSRMTYWRGRGQTTASDRVRMSSSYLSPIDQFFAVLMRLKVGLFIQDIAERFQISSASFSMIFTTWISLLHAELKFLNPFPSKDIINRTMPQSFKVKYPSTRVIIDCTELFIQTSSSILNQSLTFSNYKHHTTVKYLVGISPSGVITFVSEGWPGKTSDRHLTENCGLISLLEPGDSVMADKGFTIADLLEKQQCFLNIPPFRGNANQFSTDDVYRTQEIAQLRIHVERSIGRVKNFHVLEGVVPLSIVPLINKIFQVCCWLTNLDLPLVDGKKPTSEDS</sequence>
<dbReference type="PROSITE" id="PS50950">
    <property type="entry name" value="ZF_THAP"/>
    <property type="match status" value="1"/>
</dbReference>
<protein>
    <submittedName>
        <fullName evidence="6">THAP domain-containing protein 4</fullName>
    </submittedName>
</protein>
<dbReference type="Pfam" id="PF05485">
    <property type="entry name" value="THAP"/>
    <property type="match status" value="1"/>
</dbReference>
<dbReference type="GO" id="GO:0008270">
    <property type="term" value="F:zinc ion binding"/>
    <property type="evidence" value="ECO:0007669"/>
    <property type="project" value="UniProtKB-KW"/>
</dbReference>
<dbReference type="Pfam" id="PF13613">
    <property type="entry name" value="HTH_Tnp_4"/>
    <property type="match status" value="1"/>
</dbReference>
<dbReference type="InParanoid" id="K1R861"/>
<evidence type="ECO:0000256" key="5">
    <source>
        <dbReference type="ARBA" id="ARBA00023125"/>
    </source>
</evidence>
<dbReference type="InterPro" id="IPR027805">
    <property type="entry name" value="Transposase_HTH_dom"/>
</dbReference>
<evidence type="ECO:0000313" key="6">
    <source>
        <dbReference type="EMBL" id="EKC41963.1"/>
    </source>
</evidence>
<name>K1R861_MAGGI</name>
<comment type="cofactor">
    <cofactor evidence="1">
        <name>a divalent metal cation</name>
        <dbReference type="ChEBI" id="CHEBI:60240"/>
    </cofactor>
</comment>
<evidence type="ECO:0000256" key="1">
    <source>
        <dbReference type="ARBA" id="ARBA00001968"/>
    </source>
</evidence>
<dbReference type="InterPro" id="IPR006612">
    <property type="entry name" value="THAP_Znf"/>
</dbReference>
<dbReference type="Pfam" id="PF13359">
    <property type="entry name" value="DDE_Tnp_4"/>
    <property type="match status" value="1"/>
</dbReference>
<accession>K1R861</accession>
<dbReference type="GO" id="GO:0003677">
    <property type="term" value="F:DNA binding"/>
    <property type="evidence" value="ECO:0007669"/>
    <property type="project" value="UniProtKB-UniRule"/>
</dbReference>
<evidence type="ECO:0000256" key="3">
    <source>
        <dbReference type="ARBA" id="ARBA00022771"/>
    </source>
</evidence>
<organism evidence="6">
    <name type="scientific">Magallana gigas</name>
    <name type="common">Pacific oyster</name>
    <name type="synonym">Crassostrea gigas</name>
    <dbReference type="NCBI Taxonomy" id="29159"/>
    <lineage>
        <taxon>Eukaryota</taxon>
        <taxon>Metazoa</taxon>
        <taxon>Spiralia</taxon>
        <taxon>Lophotrochozoa</taxon>
        <taxon>Mollusca</taxon>
        <taxon>Bivalvia</taxon>
        <taxon>Autobranchia</taxon>
        <taxon>Pteriomorphia</taxon>
        <taxon>Ostreida</taxon>
        <taxon>Ostreoidea</taxon>
        <taxon>Ostreidae</taxon>
        <taxon>Magallana</taxon>
    </lineage>
</organism>
<keyword evidence="2" id="KW-0479">Metal-binding</keyword>